<evidence type="ECO:0000313" key="1">
    <source>
        <dbReference type="EMBL" id="GAA1721020.1"/>
    </source>
</evidence>
<dbReference type="EMBL" id="BAAAPM010000003">
    <property type="protein sequence ID" value="GAA1721020.1"/>
    <property type="molecule type" value="Genomic_DNA"/>
</dbReference>
<reference evidence="1 2" key="1">
    <citation type="journal article" date="2019" name="Int. J. Syst. Evol. Microbiol.">
        <title>The Global Catalogue of Microorganisms (GCM) 10K type strain sequencing project: providing services to taxonomists for standard genome sequencing and annotation.</title>
        <authorList>
            <consortium name="The Broad Institute Genomics Platform"/>
            <consortium name="The Broad Institute Genome Sequencing Center for Infectious Disease"/>
            <person name="Wu L."/>
            <person name="Ma J."/>
        </authorList>
    </citation>
    <scope>NUCLEOTIDE SEQUENCE [LARGE SCALE GENOMIC DNA]</scope>
    <source>
        <strain evidence="1 2">JCM 15589</strain>
    </source>
</reference>
<protein>
    <submittedName>
        <fullName evidence="1">Uncharacterized protein</fullName>
    </submittedName>
</protein>
<comment type="caution">
    <text evidence="1">The sequence shown here is derived from an EMBL/GenBank/DDBJ whole genome shotgun (WGS) entry which is preliminary data.</text>
</comment>
<name>A0ABN2J9Z3_9MICO</name>
<gene>
    <name evidence="1" type="ORF">GCM10009809_15810</name>
</gene>
<keyword evidence="2" id="KW-1185">Reference proteome</keyword>
<sequence>MNQTEIAYHSIANPRRTTLVGRSAAEAAAPHAGTDEEHGLQMLGSTLRQAQDGAGGVCADGSCALPE</sequence>
<evidence type="ECO:0000313" key="2">
    <source>
        <dbReference type="Proteomes" id="UP001501138"/>
    </source>
</evidence>
<dbReference type="Proteomes" id="UP001501138">
    <property type="component" value="Unassembled WGS sequence"/>
</dbReference>
<dbReference type="RefSeq" id="WP_344247352.1">
    <property type="nucleotide sequence ID" value="NZ_BAAAPM010000003.1"/>
</dbReference>
<accession>A0ABN2J9Z3</accession>
<organism evidence="1 2">
    <name type="scientific">Isoptericola hypogeus</name>
    <dbReference type="NCBI Taxonomy" id="300179"/>
    <lineage>
        <taxon>Bacteria</taxon>
        <taxon>Bacillati</taxon>
        <taxon>Actinomycetota</taxon>
        <taxon>Actinomycetes</taxon>
        <taxon>Micrococcales</taxon>
        <taxon>Promicromonosporaceae</taxon>
        <taxon>Isoptericola</taxon>
    </lineage>
</organism>
<proteinExistence type="predicted"/>